<reference evidence="2 3" key="1">
    <citation type="submission" date="2017-04" db="EMBL/GenBank/DDBJ databases">
        <title>Bacillus krulwichiae AM31D Genome sequencing and assembly.</title>
        <authorList>
            <person name="Krulwich T.A."/>
            <person name="Anastor L."/>
            <person name="Ehrlich R."/>
            <person name="Ehrlich G.D."/>
            <person name="Janto B."/>
        </authorList>
    </citation>
    <scope>NUCLEOTIDE SEQUENCE [LARGE SCALE GENOMIC DNA]</scope>
    <source>
        <strain evidence="2 3">AM31D</strain>
    </source>
</reference>
<protein>
    <submittedName>
        <fullName evidence="2">Putative small multi-drug export protein</fullName>
    </submittedName>
</protein>
<feature type="transmembrane region" description="Helical" evidence="1">
    <location>
        <begin position="92"/>
        <end position="118"/>
    </location>
</feature>
<evidence type="ECO:0000256" key="1">
    <source>
        <dbReference type="SAM" id="Phobius"/>
    </source>
</evidence>
<dbReference type="Pfam" id="PF06695">
    <property type="entry name" value="Sm_multidrug_ex"/>
    <property type="match status" value="1"/>
</dbReference>
<accession>A0A1X9MAJ1</accession>
<keyword evidence="3" id="KW-1185">Reference proteome</keyword>
<dbReference type="RefSeq" id="WP_066151325.1">
    <property type="nucleotide sequence ID" value="NZ_CP020814.1"/>
</dbReference>
<keyword evidence="1" id="KW-0812">Transmembrane</keyword>
<evidence type="ECO:0000313" key="2">
    <source>
        <dbReference type="EMBL" id="ARK30418.1"/>
    </source>
</evidence>
<keyword evidence="1" id="KW-0472">Membrane</keyword>
<sequence length="164" mass="18233">MDLLNVIWAYVLVFILSAIPFFEALVVVPLAILGGLHPLLVTVIAVIGNLLTVYLVIVFIEKIKSWRKKKKKDEDQKESKRSRRAQVIWKKYGLPGLALIGPFFVGSHLTALMSITLGGTKKGVAYWMTISLVAWCIGLAILAYLGFDLLGSGDRGFIIEIFNR</sequence>
<dbReference type="InterPro" id="IPR009577">
    <property type="entry name" value="Sm_multidrug_ex"/>
</dbReference>
<dbReference type="STRING" id="199441.BkAM31D_11610"/>
<feature type="transmembrane region" description="Helical" evidence="1">
    <location>
        <begin position="124"/>
        <end position="147"/>
    </location>
</feature>
<feature type="transmembrane region" description="Helical" evidence="1">
    <location>
        <begin position="7"/>
        <end position="33"/>
    </location>
</feature>
<organism evidence="2 3">
    <name type="scientific">Halalkalibacter krulwichiae</name>
    <dbReference type="NCBI Taxonomy" id="199441"/>
    <lineage>
        <taxon>Bacteria</taxon>
        <taxon>Bacillati</taxon>
        <taxon>Bacillota</taxon>
        <taxon>Bacilli</taxon>
        <taxon>Bacillales</taxon>
        <taxon>Bacillaceae</taxon>
        <taxon>Halalkalibacter</taxon>
    </lineage>
</organism>
<dbReference type="Proteomes" id="UP000193006">
    <property type="component" value="Chromosome"/>
</dbReference>
<keyword evidence="1" id="KW-1133">Transmembrane helix</keyword>
<proteinExistence type="predicted"/>
<dbReference type="EMBL" id="CP020814">
    <property type="protein sequence ID" value="ARK30418.1"/>
    <property type="molecule type" value="Genomic_DNA"/>
</dbReference>
<evidence type="ECO:0000313" key="3">
    <source>
        <dbReference type="Proteomes" id="UP000193006"/>
    </source>
</evidence>
<dbReference type="AlphaFoldDB" id="A0A1X9MAJ1"/>
<feature type="transmembrane region" description="Helical" evidence="1">
    <location>
        <begin position="39"/>
        <end position="60"/>
    </location>
</feature>
<dbReference type="KEGG" id="bkw:BkAM31D_11610"/>
<name>A0A1X9MAJ1_9BACI</name>
<gene>
    <name evidence="2" type="ORF">BkAM31D_11610</name>
</gene>